<evidence type="ECO:0008006" key="4">
    <source>
        <dbReference type="Google" id="ProtNLM"/>
    </source>
</evidence>
<keyword evidence="3" id="KW-1185">Reference proteome</keyword>
<proteinExistence type="predicted"/>
<sequence>MPSLLPSDFFSSVHHQQPATCNHNSTTTALPHQASQHTPSDIMALNNPFEKLPAELTTMVLGLLEPSNIQSLINVNPHMLRVFLQHELAILRPLRRSIPRQFPDENLTQAVIACRLRQLESTPLSRDRAKYQEVVKPILTQSPEILSVTELNLGAIADLHHLFREVEVFTSAYSKQAWEMTQDAVADYNRVPRTDSVRLPLSIPLSGREKEEIQMAYLLFDSYRHTPWFSTSFLQDYYYPKSHASLYYIPWQFAHANKLINVRTFDAVLRFLLQEYNRLLCQVDDLLEGGSSDIIWQLQTREFLNSSSRDNFQFPAYLCSQGYRPLLDCQEIGNATEVVLSLYTQYRQLRQNRHTCPLVVVAHLKDSVEALFAGSQTERVFWTSGAFMFDHERRLQLDEDWYDWTFHLLEDGEEYELLGWI</sequence>
<evidence type="ECO:0000313" key="2">
    <source>
        <dbReference type="EMBL" id="RFN52329.1"/>
    </source>
</evidence>
<reference evidence="2 3" key="1">
    <citation type="journal article" date="2018" name="PLoS Pathog.">
        <title>Evolution of structural diversity of trichothecenes, a family of toxins produced by plant pathogenic and entomopathogenic fungi.</title>
        <authorList>
            <person name="Proctor R.H."/>
            <person name="McCormick S.P."/>
            <person name="Kim H.S."/>
            <person name="Cardoza R.E."/>
            <person name="Stanley A.M."/>
            <person name="Lindo L."/>
            <person name="Kelly A."/>
            <person name="Brown D.W."/>
            <person name="Lee T."/>
            <person name="Vaughan M.M."/>
            <person name="Alexander N.J."/>
            <person name="Busman M."/>
            <person name="Gutierrez S."/>
        </authorList>
    </citation>
    <scope>NUCLEOTIDE SEQUENCE [LARGE SCALE GENOMIC DNA]</scope>
    <source>
        <strain evidence="2 3">NRRL 13405</strain>
    </source>
</reference>
<protein>
    <recommendedName>
        <fullName evidence="4">F-box domain-containing protein</fullName>
    </recommendedName>
</protein>
<comment type="caution">
    <text evidence="2">The sequence shown here is derived from an EMBL/GenBank/DDBJ whole genome shotgun (WGS) entry which is preliminary data.</text>
</comment>
<gene>
    <name evidence="2" type="ORF">FIE12Z_3399</name>
</gene>
<accession>A0A395MYP5</accession>
<organism evidence="2 3">
    <name type="scientific">Fusarium flagelliforme</name>
    <dbReference type="NCBI Taxonomy" id="2675880"/>
    <lineage>
        <taxon>Eukaryota</taxon>
        <taxon>Fungi</taxon>
        <taxon>Dikarya</taxon>
        <taxon>Ascomycota</taxon>
        <taxon>Pezizomycotina</taxon>
        <taxon>Sordariomycetes</taxon>
        <taxon>Hypocreomycetidae</taxon>
        <taxon>Hypocreales</taxon>
        <taxon>Nectriaceae</taxon>
        <taxon>Fusarium</taxon>
        <taxon>Fusarium incarnatum-equiseti species complex</taxon>
    </lineage>
</organism>
<feature type="region of interest" description="Disordered" evidence="1">
    <location>
        <begin position="16"/>
        <end position="40"/>
    </location>
</feature>
<dbReference type="EMBL" id="PXXK01000069">
    <property type="protein sequence ID" value="RFN52329.1"/>
    <property type="molecule type" value="Genomic_DNA"/>
</dbReference>
<evidence type="ECO:0000313" key="3">
    <source>
        <dbReference type="Proteomes" id="UP000265631"/>
    </source>
</evidence>
<dbReference type="AlphaFoldDB" id="A0A395MYP5"/>
<dbReference type="Proteomes" id="UP000265631">
    <property type="component" value="Unassembled WGS sequence"/>
</dbReference>
<feature type="compositionally biased region" description="Polar residues" evidence="1">
    <location>
        <begin position="16"/>
        <end position="39"/>
    </location>
</feature>
<evidence type="ECO:0000256" key="1">
    <source>
        <dbReference type="SAM" id="MobiDB-lite"/>
    </source>
</evidence>
<name>A0A395MYP5_9HYPO</name>